<dbReference type="Gene3D" id="1.10.150.50">
    <property type="entry name" value="Transcription Factor, Ets-1"/>
    <property type="match status" value="1"/>
</dbReference>
<dbReference type="CDD" id="cd09487">
    <property type="entry name" value="SAM_superfamily"/>
    <property type="match status" value="1"/>
</dbReference>
<accession>A0A6A6HT81</accession>
<sequence>MENHLRSNLQTLGLGQYIDVLQQNGFVDWGTLSKAREEDLGRLGFKLGHRRRLQRELASNALGCRCGVTAPRRAVYAQNLRHP</sequence>
<dbReference type="AlphaFoldDB" id="A0A6A6HT81"/>
<protein>
    <recommendedName>
        <fullName evidence="1">SAM domain-containing protein</fullName>
    </recommendedName>
</protein>
<feature type="domain" description="SAM" evidence="1">
    <location>
        <begin position="9"/>
        <end position="57"/>
    </location>
</feature>
<dbReference type="InterPro" id="IPR013761">
    <property type="entry name" value="SAM/pointed_sf"/>
</dbReference>
<dbReference type="Pfam" id="PF00536">
    <property type="entry name" value="SAM_1"/>
    <property type="match status" value="1"/>
</dbReference>
<dbReference type="InterPro" id="IPR001660">
    <property type="entry name" value="SAM"/>
</dbReference>
<dbReference type="OrthoDB" id="1919336at2759"/>
<dbReference type="Proteomes" id="UP000800094">
    <property type="component" value="Unassembled WGS sequence"/>
</dbReference>
<proteinExistence type="predicted"/>
<dbReference type="GeneID" id="54573661"/>
<dbReference type="EMBL" id="ML987212">
    <property type="protein sequence ID" value="KAF2241326.1"/>
    <property type="molecule type" value="Genomic_DNA"/>
</dbReference>
<evidence type="ECO:0000259" key="1">
    <source>
        <dbReference type="Pfam" id="PF00536"/>
    </source>
</evidence>
<gene>
    <name evidence="2" type="ORF">BU26DRAFT_176186</name>
</gene>
<dbReference type="RefSeq" id="XP_033676330.1">
    <property type="nucleotide sequence ID" value="XM_033820331.1"/>
</dbReference>
<organism evidence="2 3">
    <name type="scientific">Trematosphaeria pertusa</name>
    <dbReference type="NCBI Taxonomy" id="390896"/>
    <lineage>
        <taxon>Eukaryota</taxon>
        <taxon>Fungi</taxon>
        <taxon>Dikarya</taxon>
        <taxon>Ascomycota</taxon>
        <taxon>Pezizomycotina</taxon>
        <taxon>Dothideomycetes</taxon>
        <taxon>Pleosporomycetidae</taxon>
        <taxon>Pleosporales</taxon>
        <taxon>Massarineae</taxon>
        <taxon>Trematosphaeriaceae</taxon>
        <taxon>Trematosphaeria</taxon>
    </lineage>
</organism>
<dbReference type="SUPFAM" id="SSF47769">
    <property type="entry name" value="SAM/Pointed domain"/>
    <property type="match status" value="1"/>
</dbReference>
<evidence type="ECO:0000313" key="3">
    <source>
        <dbReference type="Proteomes" id="UP000800094"/>
    </source>
</evidence>
<evidence type="ECO:0000313" key="2">
    <source>
        <dbReference type="EMBL" id="KAF2241326.1"/>
    </source>
</evidence>
<name>A0A6A6HT81_9PLEO</name>
<keyword evidence="3" id="KW-1185">Reference proteome</keyword>
<reference evidence="2" key="1">
    <citation type="journal article" date="2020" name="Stud. Mycol.">
        <title>101 Dothideomycetes genomes: a test case for predicting lifestyles and emergence of pathogens.</title>
        <authorList>
            <person name="Haridas S."/>
            <person name="Albert R."/>
            <person name="Binder M."/>
            <person name="Bloem J."/>
            <person name="Labutti K."/>
            <person name="Salamov A."/>
            <person name="Andreopoulos B."/>
            <person name="Baker S."/>
            <person name="Barry K."/>
            <person name="Bills G."/>
            <person name="Bluhm B."/>
            <person name="Cannon C."/>
            <person name="Castanera R."/>
            <person name="Culley D."/>
            <person name="Daum C."/>
            <person name="Ezra D."/>
            <person name="Gonzalez J."/>
            <person name="Henrissat B."/>
            <person name="Kuo A."/>
            <person name="Liang C."/>
            <person name="Lipzen A."/>
            <person name="Lutzoni F."/>
            <person name="Magnuson J."/>
            <person name="Mondo S."/>
            <person name="Nolan M."/>
            <person name="Ohm R."/>
            <person name="Pangilinan J."/>
            <person name="Park H.-J."/>
            <person name="Ramirez L."/>
            <person name="Alfaro M."/>
            <person name="Sun H."/>
            <person name="Tritt A."/>
            <person name="Yoshinaga Y."/>
            <person name="Zwiers L.-H."/>
            <person name="Turgeon B."/>
            <person name="Goodwin S."/>
            <person name="Spatafora J."/>
            <person name="Crous P."/>
            <person name="Grigoriev I."/>
        </authorList>
    </citation>
    <scope>NUCLEOTIDE SEQUENCE</scope>
    <source>
        <strain evidence="2">CBS 122368</strain>
    </source>
</reference>